<feature type="compositionally biased region" description="Polar residues" evidence="1">
    <location>
        <begin position="346"/>
        <end position="355"/>
    </location>
</feature>
<dbReference type="PANTHER" id="PTHR33167:SF70">
    <property type="entry name" value="DUF3741 DOMAIN-CONTAINING PROTEIN"/>
    <property type="match status" value="1"/>
</dbReference>
<accession>A0AAV8U6Q8</accession>
<feature type="region of interest" description="Disordered" evidence="1">
    <location>
        <begin position="328"/>
        <end position="355"/>
    </location>
</feature>
<proteinExistence type="predicted"/>
<feature type="compositionally biased region" description="Low complexity" evidence="1">
    <location>
        <begin position="975"/>
        <end position="990"/>
    </location>
</feature>
<dbReference type="EMBL" id="JAIWQS010000001">
    <property type="protein sequence ID" value="KAJ8775012.1"/>
    <property type="molecule type" value="Genomic_DNA"/>
</dbReference>
<keyword evidence="3" id="KW-1185">Reference proteome</keyword>
<evidence type="ECO:0000313" key="3">
    <source>
        <dbReference type="Proteomes" id="UP001159364"/>
    </source>
</evidence>
<dbReference type="InterPro" id="IPR008581">
    <property type="entry name" value="DUF863_pln"/>
</dbReference>
<dbReference type="Pfam" id="PF05904">
    <property type="entry name" value="DUF863"/>
    <property type="match status" value="1"/>
</dbReference>
<dbReference type="AlphaFoldDB" id="A0AAV8U6Q8"/>
<feature type="region of interest" description="Disordered" evidence="1">
    <location>
        <begin position="953"/>
        <end position="991"/>
    </location>
</feature>
<feature type="region of interest" description="Disordered" evidence="1">
    <location>
        <begin position="894"/>
        <end position="922"/>
    </location>
</feature>
<evidence type="ECO:0000256" key="1">
    <source>
        <dbReference type="SAM" id="MobiDB-lite"/>
    </source>
</evidence>
<organism evidence="2 3">
    <name type="scientific">Erythroxylum novogranatense</name>
    <dbReference type="NCBI Taxonomy" id="1862640"/>
    <lineage>
        <taxon>Eukaryota</taxon>
        <taxon>Viridiplantae</taxon>
        <taxon>Streptophyta</taxon>
        <taxon>Embryophyta</taxon>
        <taxon>Tracheophyta</taxon>
        <taxon>Spermatophyta</taxon>
        <taxon>Magnoliopsida</taxon>
        <taxon>eudicotyledons</taxon>
        <taxon>Gunneridae</taxon>
        <taxon>Pentapetalae</taxon>
        <taxon>rosids</taxon>
        <taxon>fabids</taxon>
        <taxon>Malpighiales</taxon>
        <taxon>Erythroxylaceae</taxon>
        <taxon>Erythroxylum</taxon>
    </lineage>
</organism>
<name>A0AAV8U6Q8_9ROSI</name>
<feature type="compositionally biased region" description="Polar residues" evidence="1">
    <location>
        <begin position="127"/>
        <end position="137"/>
    </location>
</feature>
<feature type="compositionally biased region" description="Basic residues" evidence="1">
    <location>
        <begin position="963"/>
        <end position="972"/>
    </location>
</feature>
<reference evidence="2 3" key="1">
    <citation type="submission" date="2021-09" db="EMBL/GenBank/DDBJ databases">
        <title>Genomic insights and catalytic innovation underlie evolution of tropane alkaloids biosynthesis.</title>
        <authorList>
            <person name="Wang Y.-J."/>
            <person name="Tian T."/>
            <person name="Huang J.-P."/>
            <person name="Huang S.-X."/>
        </authorList>
    </citation>
    <scope>NUCLEOTIDE SEQUENCE [LARGE SCALE GENOMIC DNA]</scope>
    <source>
        <strain evidence="2">KIB-2018</strain>
        <tissue evidence="2">Leaf</tissue>
    </source>
</reference>
<gene>
    <name evidence="2" type="ORF">K2173_020016</name>
</gene>
<feature type="region of interest" description="Disordered" evidence="1">
    <location>
        <begin position="125"/>
        <end position="146"/>
    </location>
</feature>
<evidence type="ECO:0000313" key="2">
    <source>
        <dbReference type="EMBL" id="KAJ8775012.1"/>
    </source>
</evidence>
<dbReference type="Proteomes" id="UP001159364">
    <property type="component" value="Linkage Group LG01"/>
</dbReference>
<protein>
    <submittedName>
        <fullName evidence="2">Uncharacterized protein</fullName>
    </submittedName>
</protein>
<feature type="region of interest" description="Disordered" evidence="1">
    <location>
        <begin position="1006"/>
        <end position="1027"/>
    </location>
</feature>
<feature type="compositionally biased region" description="Basic residues" evidence="1">
    <location>
        <begin position="900"/>
        <end position="912"/>
    </location>
</feature>
<comment type="caution">
    <text evidence="2">The sequence shown here is derived from an EMBL/GenBank/DDBJ whole genome shotgun (WGS) entry which is preliminary data.</text>
</comment>
<dbReference type="PANTHER" id="PTHR33167">
    <property type="entry name" value="TRANSCRIPTION FACTOR, PUTATIVE (DUF863)-RELATED"/>
    <property type="match status" value="1"/>
</dbReference>
<sequence length="1027" mass="114221">MKGSYCCKFAGVSYVLNSTFAGMGAEVQYEMYLPGYDSMRELNGNIGNVSWPANHQKAFGRYHALFPSKPEMDGRLNYDKEQLKETILKQEVIFRHQLQELHRLYKMQMDIMNEVRNKESQMPLHTVGQSQSSSFTFSPEDEKKNRHPNSIFANFNGYMPFTSDADNIQSPIYMNGKIMQSGCSNPQKALRFEDDENFGARSKKLQRKFDLELPADKYIYDKDDNQQTHGGSGLDSYSPNKNYETVLGNGVSLSCRSGVYPLCNGGAFGPNMNLKGTKGFTDLNEPFKIEKASGTTCFGIGHIPSANSCSDIQGTAKEIYQNLHEENDVRVDTSSSNLENQRKQESSLSYSFTSGQNLGNRNSQLENLRHGYMHTLCESSQVGSSKGCDIYHTNTEHGIKKMIFGVEISERSHTESGMGLDKLVKQPLKPESNPNNSESSSFSCWKKFSAKLGENFVSIEENPAHGLYDGMIRPFPSSRAESCQNASCTVSELESKESRICHGTAAFGYANGFPSSGSVSEQIPLSSSTNNCKGLGWLMNAKSRGQANMTCLWQNYQKDITSDSKFTVDSPRIEENPTGGLSWLKVNSVCNGRSPEVRNGSQHMSLDFLQSFHKAEMLKNLPQSFVQDSASMAGSQNAVIRKTEVGDCSSKRKILVLPIVENHLLKDPPSATAHSKPSGRASDIKDADSFKVGLLDADRNYNPVSFVAKVSTDSSDDARCNIDLNVSVTDEDAQPTRFPPRARTKGAVEIDLEAPVIFETEEDFTIGDQCGEVKEPINLTKDNFKDFEEGLMSTAAETLVVISSSGIRNFLDNHASPHQLDSSLSDSLQWFAEVISDFVTDDENNHVSTSPNGIGCEDFTWRVMDYFEYMTLNLKESEVEECHYVPPTLENMKDEITLPRRPRRGQSRRGRQRKDFQRDILPGLTSLSRNDVTEDLQTIEGLLTATGAIQESTWSHLSSPKSKGGRGRKRSRICATPTSTAATPTQQQQPKCGELGLEETRLAGWGKRTRRPPRQRCPVTNPILAVQ</sequence>